<protein>
    <recommendedName>
        <fullName evidence="3">DnaD domain protein</fullName>
    </recommendedName>
</protein>
<name>B0N8L6_9FIRM</name>
<proteinExistence type="predicted"/>
<dbReference type="eggNOG" id="ENOG50333IQ">
    <property type="taxonomic scope" value="Bacteria"/>
</dbReference>
<reference evidence="1" key="1">
    <citation type="submission" date="2007-11" db="EMBL/GenBank/DDBJ databases">
        <authorList>
            <person name="Fulton L."/>
            <person name="Clifton S."/>
            <person name="Fulton B."/>
            <person name="Xu J."/>
            <person name="Minx P."/>
            <person name="Pepin K.H."/>
            <person name="Johnson M."/>
            <person name="Thiruvilangam P."/>
            <person name="Bhonagiri V."/>
            <person name="Nash W.E."/>
            <person name="Mardis E.R."/>
            <person name="Wilson R.K."/>
        </authorList>
    </citation>
    <scope>NUCLEOTIDE SEQUENCE [LARGE SCALE GENOMIC DNA]</scope>
    <source>
        <strain evidence="1">DSM 1402</strain>
    </source>
</reference>
<evidence type="ECO:0000313" key="1">
    <source>
        <dbReference type="EMBL" id="EDS18154.1"/>
    </source>
</evidence>
<sequence>MDNDTFIKLFRSFTSWEWYTDQNTKDVFIHCLLMANWKDKKWKGTVIPRGSFITSIARLSSDLKLSEKKIRTAINHLKQSNDLAVKTTNQYSLITVVKYDVYQITTNKKANELIDTMANEGQAEGKQKANKGQQLKKDITIEDKRYKIKDKSTCVPELKIHYLTERLLFKNLIAENETEIFDEIIREYLAEYDAVDVSVKADYVLGLMKDKQIDNRMAYFKSAMNKNLKYSYLPEAEDTNTPVFDEEVDLDELDEFLAEFE</sequence>
<reference evidence="1" key="2">
    <citation type="submission" date="2014-06" db="EMBL/GenBank/DDBJ databases">
        <title>Draft genome sequence of Clostridium ramosum(DSM 1402).</title>
        <authorList>
            <person name="Sudarsanam P."/>
            <person name="Ley R."/>
            <person name="Guruge J."/>
            <person name="Turnbaugh P.J."/>
            <person name="Mahowald M."/>
            <person name="Liep D."/>
            <person name="Gordon J."/>
        </authorList>
    </citation>
    <scope>NUCLEOTIDE SEQUENCE</scope>
    <source>
        <strain evidence="1">DSM 1402</strain>
    </source>
</reference>
<evidence type="ECO:0000313" key="2">
    <source>
        <dbReference type="Proteomes" id="UP000005798"/>
    </source>
</evidence>
<dbReference type="RefSeq" id="WP_003539150.1">
    <property type="nucleotide sequence ID" value="NZ_CP036346.1"/>
</dbReference>
<dbReference type="HOGENOM" id="CLU_1064532_0_0_9"/>
<gene>
    <name evidence="1" type="ORF">CLORAM_02950</name>
</gene>
<organism evidence="1 2">
    <name type="scientific">Thomasclavelia ramosa DSM 1402</name>
    <dbReference type="NCBI Taxonomy" id="445974"/>
    <lineage>
        <taxon>Bacteria</taxon>
        <taxon>Bacillati</taxon>
        <taxon>Bacillota</taxon>
        <taxon>Erysipelotrichia</taxon>
        <taxon>Erysipelotrichales</taxon>
        <taxon>Coprobacillaceae</taxon>
        <taxon>Thomasclavelia</taxon>
    </lineage>
</organism>
<dbReference type="EMBL" id="ABFX02000008">
    <property type="protein sequence ID" value="EDS18154.1"/>
    <property type="molecule type" value="Genomic_DNA"/>
</dbReference>
<dbReference type="AlphaFoldDB" id="B0N8L6"/>
<dbReference type="Proteomes" id="UP000005798">
    <property type="component" value="Unassembled WGS sequence"/>
</dbReference>
<comment type="caution">
    <text evidence="1">The sequence shown here is derived from an EMBL/GenBank/DDBJ whole genome shotgun (WGS) entry which is preliminary data.</text>
</comment>
<evidence type="ECO:0008006" key="3">
    <source>
        <dbReference type="Google" id="ProtNLM"/>
    </source>
</evidence>
<accession>B0N8L6</accession>
<keyword evidence="2" id="KW-1185">Reference proteome</keyword>